<evidence type="ECO:0000256" key="3">
    <source>
        <dbReference type="ARBA" id="ARBA00022679"/>
    </source>
</evidence>
<dbReference type="FunFam" id="3.40.50.150:FF:000211">
    <property type="entry name" value="Methyltransferase-like protein 13"/>
    <property type="match status" value="1"/>
</dbReference>
<name>A0A9I9CNT6_CUCME</name>
<dbReference type="SUPFAM" id="SSF53335">
    <property type="entry name" value="S-adenosyl-L-methionine-dependent methyltransferases"/>
    <property type="match status" value="2"/>
</dbReference>
<organism evidence="8">
    <name type="scientific">Cucumis melo</name>
    <name type="common">Muskmelon</name>
    <dbReference type="NCBI Taxonomy" id="3656"/>
    <lineage>
        <taxon>Eukaryota</taxon>
        <taxon>Viridiplantae</taxon>
        <taxon>Streptophyta</taxon>
        <taxon>Embryophyta</taxon>
        <taxon>Tracheophyta</taxon>
        <taxon>Spermatophyta</taxon>
        <taxon>Magnoliopsida</taxon>
        <taxon>eudicotyledons</taxon>
        <taxon>Gunneridae</taxon>
        <taxon>Pentapetalae</taxon>
        <taxon>rosids</taxon>
        <taxon>fabids</taxon>
        <taxon>Cucurbitales</taxon>
        <taxon>Cucurbitaceae</taxon>
        <taxon>Benincaseae</taxon>
        <taxon>Cucumis</taxon>
    </lineage>
</organism>
<protein>
    <recommendedName>
        <fullName evidence="7">Methyltransferase type 11 domain-containing protein</fullName>
    </recommendedName>
</protein>
<reference evidence="8" key="1">
    <citation type="submission" date="2023-03" db="UniProtKB">
        <authorList>
            <consortium name="EnsemblPlants"/>
        </authorList>
    </citation>
    <scope>IDENTIFICATION</scope>
</reference>
<dbReference type="PANTHER" id="PTHR12176:SF78">
    <property type="entry name" value="EEF1A LYSINE AND N-TERMINAL METHYLTRANSFERASE"/>
    <property type="match status" value="1"/>
</dbReference>
<dbReference type="InterPro" id="IPR051419">
    <property type="entry name" value="Lys/N-term_MeTrsfase_sf"/>
</dbReference>
<dbReference type="GO" id="GO:0032259">
    <property type="term" value="P:methylation"/>
    <property type="evidence" value="ECO:0007669"/>
    <property type="project" value="UniProtKB-KW"/>
</dbReference>
<proteinExistence type="inferred from homology"/>
<dbReference type="Pfam" id="PF08241">
    <property type="entry name" value="Methyltransf_11"/>
    <property type="match status" value="1"/>
</dbReference>
<dbReference type="Gramene" id="MELO3C006304.2.1">
    <property type="protein sequence ID" value="MELO3C006304.2.1"/>
    <property type="gene ID" value="MELO3C006304.2"/>
</dbReference>
<dbReference type="InterPro" id="IPR013216">
    <property type="entry name" value="Methyltransf_11"/>
</dbReference>
<evidence type="ECO:0000256" key="2">
    <source>
        <dbReference type="ARBA" id="ARBA00022603"/>
    </source>
</evidence>
<feature type="chain" id="PRO_5039929951" description="Methyltransferase type 11 domain-containing protein" evidence="6">
    <location>
        <begin position="17"/>
        <end position="787"/>
    </location>
</feature>
<evidence type="ECO:0000256" key="6">
    <source>
        <dbReference type="SAM" id="SignalP"/>
    </source>
</evidence>
<keyword evidence="4" id="KW-0511">Multifunctional enzyme</keyword>
<dbReference type="PANTHER" id="PTHR12176">
    <property type="entry name" value="SAM-DEPENDENT METHYLTRANSFERASE SUPERFAMILY PROTEIN"/>
    <property type="match status" value="1"/>
</dbReference>
<feature type="domain" description="Methyltransferase type 11" evidence="7">
    <location>
        <begin position="99"/>
        <end position="200"/>
    </location>
</feature>
<evidence type="ECO:0000256" key="4">
    <source>
        <dbReference type="ARBA" id="ARBA00023268"/>
    </source>
</evidence>
<keyword evidence="6" id="KW-0732">Signal</keyword>
<dbReference type="GO" id="GO:0008757">
    <property type="term" value="F:S-adenosylmethionine-dependent methyltransferase activity"/>
    <property type="evidence" value="ECO:0007669"/>
    <property type="project" value="InterPro"/>
</dbReference>
<comment type="similarity">
    <text evidence="1">Belongs to the methyltransferase superfamily.</text>
</comment>
<feature type="signal peptide" evidence="6">
    <location>
        <begin position="1"/>
        <end position="16"/>
    </location>
</feature>
<dbReference type="CDD" id="cd02440">
    <property type="entry name" value="AdoMet_MTases"/>
    <property type="match status" value="1"/>
</dbReference>
<keyword evidence="2" id="KW-0489">Methyltransferase</keyword>
<dbReference type="EnsemblPlants" id="MELO3C006304.2.1">
    <property type="protein sequence ID" value="MELO3C006304.2.1"/>
    <property type="gene ID" value="MELO3C006304.2"/>
</dbReference>
<evidence type="ECO:0000256" key="1">
    <source>
        <dbReference type="ARBA" id="ARBA00008361"/>
    </source>
</evidence>
<feature type="compositionally biased region" description="Basic and acidic residues" evidence="5">
    <location>
        <begin position="497"/>
        <end position="506"/>
    </location>
</feature>
<dbReference type="Gene3D" id="3.40.50.150">
    <property type="entry name" value="Vaccinia Virus protein VP39"/>
    <property type="match status" value="2"/>
</dbReference>
<sequence length="787" mass="87796">VFLFCLVALIPTKTLGDPFTIGTVKHRKEVEKSTAMAKADNILQTLGDFTSKENWDNFFTIRGHGDAFEWYAEWPELKDPLISHLTTLSKSPSPQILVPGCGNSSLSEQLYDAGFGCITNIDFSKVAISDMLRRNVRERPDMRWRVMDMTNMQFTNDTFDAVVDKGGLDALMEPEVGSKLGSQYLSEVKRVLKPGGKFICLTLAESHVLGLLFPKFRFGWKMSIHVIPPKPPCKPNFRTFMVVVEKDESTTWHQIESSLNLSSIDSRGDQTRELVQSLENENRIREKYSSGADLLFSLEDLQLGAKGDLQKLHRGRRVQFTLGGQGTSIFSYRAVLLDAREHSGPFSYECGVFIVPKTRAHEWLFSSEEGQWMVVESSKAARLIMVLLDETQSGANMDAIQKDLSPLVKQLAPGEDDSGSQIPFMMASDGIKERNCVFQGTSSLTGSIVVEDVKYEHVSGDASRIFPSGDLIFRRLVFQRTESLVQSEALLTRERVDDKVSGQMDRKKSHASSKSKNKGKKKLNKESSDQMKVYHGYLASSYHSGIISGFMLISQYLGSVASAGTMVNAVIIGLGAGLLPMFLRACMSFLHIEVVELDSMILNLARDYFDFTENANLKVHIADGIQFVREFRNYGTNDSTVALDSGNSSQVEQGNKKIDILIIDVDATDSSSGMTCPAADFVEEPFLLAVKDALSEQGLFIINLVTRSPTINDMVVTRMKGVFNHLFSLQLEEDVNEVLFALPSDLGIKEDHLFNEASLQLEKLLNLKHLEMRQSIVDATKEIRCLK</sequence>
<dbReference type="AlphaFoldDB" id="A0A9I9CNT6"/>
<feature type="compositionally biased region" description="Basic residues" evidence="5">
    <location>
        <begin position="507"/>
        <end position="523"/>
    </location>
</feature>
<evidence type="ECO:0000256" key="5">
    <source>
        <dbReference type="SAM" id="MobiDB-lite"/>
    </source>
</evidence>
<dbReference type="InterPro" id="IPR029063">
    <property type="entry name" value="SAM-dependent_MTases_sf"/>
</dbReference>
<evidence type="ECO:0000313" key="8">
    <source>
        <dbReference type="EnsemblPlants" id="MELO3C006304.2.1"/>
    </source>
</evidence>
<dbReference type="Pfam" id="PF01564">
    <property type="entry name" value="Spermine_synth"/>
    <property type="match status" value="1"/>
</dbReference>
<feature type="region of interest" description="Disordered" evidence="5">
    <location>
        <begin position="497"/>
        <end position="526"/>
    </location>
</feature>
<dbReference type="FunFam" id="3.40.50.150:FF:000256">
    <property type="entry name" value="S-adenosyl-L-methionine-dependent methyltransferase superfamily protein"/>
    <property type="match status" value="1"/>
</dbReference>
<accession>A0A9I9CNT6</accession>
<evidence type="ECO:0000259" key="7">
    <source>
        <dbReference type="Pfam" id="PF08241"/>
    </source>
</evidence>
<keyword evidence="3" id="KW-0808">Transferase</keyword>